<sequence>MFRLTLEGLFMRVLTALVALVAVAASGLGLQGCVLAAAGAGAAGGYAAHEEGYRVQSPVKKDEAGGYKGQSPVTHDEREDETPQAGDNP</sequence>
<organism evidence="2 3">
    <name type="scientific">Salinisphaera orenii YIM 95161</name>
    <dbReference type="NCBI Taxonomy" id="1051139"/>
    <lineage>
        <taxon>Bacteria</taxon>
        <taxon>Pseudomonadati</taxon>
        <taxon>Pseudomonadota</taxon>
        <taxon>Gammaproteobacteria</taxon>
        <taxon>Salinisphaerales</taxon>
        <taxon>Salinisphaeraceae</taxon>
        <taxon>Salinisphaera</taxon>
    </lineage>
</organism>
<evidence type="ECO:0000256" key="1">
    <source>
        <dbReference type="SAM" id="MobiDB-lite"/>
    </source>
</evidence>
<evidence type="ECO:0000313" key="2">
    <source>
        <dbReference type="EMBL" id="ROO23093.1"/>
    </source>
</evidence>
<evidence type="ECO:0008006" key="4">
    <source>
        <dbReference type="Google" id="ProtNLM"/>
    </source>
</evidence>
<feature type="region of interest" description="Disordered" evidence="1">
    <location>
        <begin position="57"/>
        <end position="89"/>
    </location>
</feature>
<dbReference type="AlphaFoldDB" id="A0A423PDJ7"/>
<dbReference type="Proteomes" id="UP000285123">
    <property type="component" value="Unassembled WGS sequence"/>
</dbReference>
<evidence type="ECO:0000313" key="3">
    <source>
        <dbReference type="Proteomes" id="UP000285123"/>
    </source>
</evidence>
<dbReference type="PROSITE" id="PS51257">
    <property type="entry name" value="PROKAR_LIPOPROTEIN"/>
    <property type="match status" value="1"/>
</dbReference>
<name>A0A423PDJ7_9GAMM</name>
<proteinExistence type="predicted"/>
<accession>A0A423PDJ7</accession>
<dbReference type="EMBL" id="AYKF01000143">
    <property type="protein sequence ID" value="ROO23093.1"/>
    <property type="molecule type" value="Genomic_DNA"/>
</dbReference>
<protein>
    <recommendedName>
        <fullName evidence="4">Lipoprotein</fullName>
    </recommendedName>
</protein>
<comment type="caution">
    <text evidence="2">The sequence shown here is derived from an EMBL/GenBank/DDBJ whole genome shotgun (WGS) entry which is preliminary data.</text>
</comment>
<reference evidence="2 3" key="1">
    <citation type="submission" date="2013-10" db="EMBL/GenBank/DDBJ databases">
        <title>Salinisphaera halophila YIM 95161 Genome Sequencing.</title>
        <authorList>
            <person name="Lai Q."/>
            <person name="Li C."/>
            <person name="Shao Z."/>
        </authorList>
    </citation>
    <scope>NUCLEOTIDE SEQUENCE [LARGE SCALE GENOMIC DNA]</scope>
    <source>
        <strain evidence="2 3">YIM 95161</strain>
    </source>
</reference>
<gene>
    <name evidence="2" type="ORF">SAHL_16910</name>
</gene>